<organism evidence="2 3">
    <name type="scientific">Pseudomonas chlororaphis</name>
    <dbReference type="NCBI Taxonomy" id="587753"/>
    <lineage>
        <taxon>Bacteria</taxon>
        <taxon>Pseudomonadati</taxon>
        <taxon>Pseudomonadota</taxon>
        <taxon>Gammaproteobacteria</taxon>
        <taxon>Pseudomonadales</taxon>
        <taxon>Pseudomonadaceae</taxon>
        <taxon>Pseudomonas</taxon>
    </lineage>
</organism>
<dbReference type="InterPro" id="IPR010780">
    <property type="entry name" value="DUF1375"/>
</dbReference>
<feature type="signal peptide" evidence="1">
    <location>
        <begin position="1"/>
        <end position="23"/>
    </location>
</feature>
<sequence length="78" mass="8950">MFRKVILLLLSNCLSGCAAVAMRMDYDHPCPYKGVRLDWWLVGTSHGKLIPFLLIDAPFSLVVDTVFFPFEYQYSCND</sequence>
<name>A0A3G7TQA5_9PSED</name>
<protein>
    <submittedName>
        <fullName evidence="2">Lipoprotein, putative</fullName>
    </submittedName>
</protein>
<accession>A0A3G7TQA5</accession>
<evidence type="ECO:0000256" key="1">
    <source>
        <dbReference type="SAM" id="SignalP"/>
    </source>
</evidence>
<dbReference type="RefSeq" id="WP_124321059.1">
    <property type="nucleotide sequence ID" value="NZ_CP027753.1"/>
</dbReference>
<evidence type="ECO:0000313" key="3">
    <source>
        <dbReference type="Proteomes" id="UP000268048"/>
    </source>
</evidence>
<dbReference type="AlphaFoldDB" id="A0A3G7TQA5"/>
<feature type="chain" id="PRO_5018180102" evidence="1">
    <location>
        <begin position="24"/>
        <end position="78"/>
    </location>
</feature>
<dbReference type="Pfam" id="PF07119">
    <property type="entry name" value="DUF1375"/>
    <property type="match status" value="1"/>
</dbReference>
<dbReference type="EMBL" id="CP027753">
    <property type="protein sequence ID" value="AZE49297.1"/>
    <property type="molecule type" value="Genomic_DNA"/>
</dbReference>
<keyword evidence="1" id="KW-0732">Signal</keyword>
<dbReference type="Proteomes" id="UP000268048">
    <property type="component" value="Chromosome"/>
</dbReference>
<keyword evidence="2" id="KW-0449">Lipoprotein</keyword>
<reference evidence="2 3" key="1">
    <citation type="submission" date="2018-03" db="EMBL/GenBank/DDBJ databases">
        <title>Diversity of phytobeneficial traits revealed by whole-genome analysis of worldwide-isolated phenazine-producing Pseudomonas spp.</title>
        <authorList>
            <person name="Biessy A."/>
            <person name="Novinscak A."/>
            <person name="Blom J."/>
            <person name="Leger G."/>
            <person name="Thomashow L.S."/>
            <person name="Cazorla F.M."/>
            <person name="Josic D."/>
            <person name="Filion M."/>
        </authorList>
    </citation>
    <scope>NUCLEOTIDE SEQUENCE [LARGE SCALE GENOMIC DNA]</scope>
    <source>
        <strain evidence="2 3">B25</strain>
    </source>
</reference>
<gene>
    <name evidence="2" type="ORF">C4K04_3625</name>
</gene>
<evidence type="ECO:0000313" key="2">
    <source>
        <dbReference type="EMBL" id="AZE49297.1"/>
    </source>
</evidence>
<proteinExistence type="predicted"/>